<proteinExistence type="predicted"/>
<reference evidence="1" key="1">
    <citation type="journal article" date="2015" name="Nature">
        <title>Complex archaea that bridge the gap between prokaryotes and eukaryotes.</title>
        <authorList>
            <person name="Spang A."/>
            <person name="Saw J.H."/>
            <person name="Jorgensen S.L."/>
            <person name="Zaremba-Niedzwiedzka K."/>
            <person name="Martijn J."/>
            <person name="Lind A.E."/>
            <person name="van Eijk R."/>
            <person name="Schleper C."/>
            <person name="Guy L."/>
            <person name="Ettema T.J."/>
        </authorList>
    </citation>
    <scope>NUCLEOTIDE SEQUENCE</scope>
</reference>
<feature type="non-terminal residue" evidence="1">
    <location>
        <position position="77"/>
    </location>
</feature>
<protein>
    <submittedName>
        <fullName evidence="1">Uncharacterized protein</fullName>
    </submittedName>
</protein>
<comment type="caution">
    <text evidence="1">The sequence shown here is derived from an EMBL/GenBank/DDBJ whole genome shotgun (WGS) entry which is preliminary data.</text>
</comment>
<dbReference type="EMBL" id="LAZR01000785">
    <property type="protein sequence ID" value="KKN57845.1"/>
    <property type="molecule type" value="Genomic_DNA"/>
</dbReference>
<name>A0A0F9RMT5_9ZZZZ</name>
<dbReference type="AlphaFoldDB" id="A0A0F9RMT5"/>
<gene>
    <name evidence="1" type="ORF">LCGC14_0557780</name>
</gene>
<evidence type="ECO:0000313" key="1">
    <source>
        <dbReference type="EMBL" id="KKN57845.1"/>
    </source>
</evidence>
<organism evidence="1">
    <name type="scientific">marine sediment metagenome</name>
    <dbReference type="NCBI Taxonomy" id="412755"/>
    <lineage>
        <taxon>unclassified sequences</taxon>
        <taxon>metagenomes</taxon>
        <taxon>ecological metagenomes</taxon>
    </lineage>
</organism>
<accession>A0A0F9RMT5</accession>
<sequence length="77" mass="8532">MPKQLTLEELTSPQIQQFRESFVDPTEKMRTLLKEAPQGIEFEPGRMKSLRSALRAGKYGALIGGGLGALRAAMMPR</sequence>